<reference evidence="2" key="2">
    <citation type="submission" date="2020-11" db="EMBL/GenBank/DDBJ databases">
        <authorList>
            <consortium name="DOE Joint Genome Institute"/>
            <person name="Kuo A."/>
            <person name="Miyauchi S."/>
            <person name="Kiss E."/>
            <person name="Drula E."/>
            <person name="Kohler A."/>
            <person name="Sanchez-Garcia M."/>
            <person name="Andreopoulos B."/>
            <person name="Barry K.W."/>
            <person name="Bonito G."/>
            <person name="Buee M."/>
            <person name="Carver A."/>
            <person name="Chen C."/>
            <person name="Cichocki N."/>
            <person name="Clum A."/>
            <person name="Culley D."/>
            <person name="Crous P.W."/>
            <person name="Fauchery L."/>
            <person name="Girlanda M."/>
            <person name="Hayes R."/>
            <person name="Keri Z."/>
            <person name="Labutti K."/>
            <person name="Lipzen A."/>
            <person name="Lombard V."/>
            <person name="Magnuson J."/>
            <person name="Maillard F."/>
            <person name="Morin E."/>
            <person name="Murat C."/>
            <person name="Nolan M."/>
            <person name="Ohm R."/>
            <person name="Pangilinan J."/>
            <person name="Pereira M."/>
            <person name="Perotto S."/>
            <person name="Peter M."/>
            <person name="Riley R."/>
            <person name="Sitrit Y."/>
            <person name="Stielow B."/>
            <person name="Szollosi G."/>
            <person name="Zifcakova L."/>
            <person name="Stursova M."/>
            <person name="Spatafora J.W."/>
            <person name="Tedersoo L."/>
            <person name="Vaario L.-M."/>
            <person name="Yamada A."/>
            <person name="Yan M."/>
            <person name="Wang P."/>
            <person name="Xu J."/>
            <person name="Bruns T."/>
            <person name="Baldrian P."/>
            <person name="Vilgalys R."/>
            <person name="Henrissat B."/>
            <person name="Grigoriev I.V."/>
            <person name="Hibbett D."/>
            <person name="Nagy L.G."/>
            <person name="Martin F.M."/>
        </authorList>
    </citation>
    <scope>NUCLEOTIDE SEQUENCE</scope>
    <source>
        <strain evidence="2">UH-Tt-Lm1</strain>
    </source>
</reference>
<reference evidence="2" key="1">
    <citation type="journal article" date="2020" name="Nat. Commun.">
        <title>Large-scale genome sequencing of mycorrhizal fungi provides insights into the early evolution of symbiotic traits.</title>
        <authorList>
            <person name="Miyauchi S."/>
            <person name="Kiss E."/>
            <person name="Kuo A."/>
            <person name="Drula E."/>
            <person name="Kohler A."/>
            <person name="Sanchez-Garcia M."/>
            <person name="Morin E."/>
            <person name="Andreopoulos B."/>
            <person name="Barry K.W."/>
            <person name="Bonito G."/>
            <person name="Buee M."/>
            <person name="Carver A."/>
            <person name="Chen C."/>
            <person name="Cichocki N."/>
            <person name="Clum A."/>
            <person name="Culley D."/>
            <person name="Crous P.W."/>
            <person name="Fauchery L."/>
            <person name="Girlanda M."/>
            <person name="Hayes R.D."/>
            <person name="Keri Z."/>
            <person name="LaButti K."/>
            <person name="Lipzen A."/>
            <person name="Lombard V."/>
            <person name="Magnuson J."/>
            <person name="Maillard F."/>
            <person name="Murat C."/>
            <person name="Nolan M."/>
            <person name="Ohm R.A."/>
            <person name="Pangilinan J."/>
            <person name="Pereira M.F."/>
            <person name="Perotto S."/>
            <person name="Peter M."/>
            <person name="Pfister S."/>
            <person name="Riley R."/>
            <person name="Sitrit Y."/>
            <person name="Stielow J.B."/>
            <person name="Szollosi G."/>
            <person name="Zifcakova L."/>
            <person name="Stursova M."/>
            <person name="Spatafora J.W."/>
            <person name="Tedersoo L."/>
            <person name="Vaario L.M."/>
            <person name="Yamada A."/>
            <person name="Yan M."/>
            <person name="Wang P."/>
            <person name="Xu J."/>
            <person name="Bruns T."/>
            <person name="Baldrian P."/>
            <person name="Vilgalys R."/>
            <person name="Dunand C."/>
            <person name="Henrissat B."/>
            <person name="Grigoriev I.V."/>
            <person name="Hibbett D."/>
            <person name="Nagy L.G."/>
            <person name="Martin F.M."/>
        </authorList>
    </citation>
    <scope>NUCLEOTIDE SEQUENCE</scope>
    <source>
        <strain evidence="2">UH-Tt-Lm1</strain>
    </source>
</reference>
<dbReference type="AlphaFoldDB" id="A0A9P6HI56"/>
<keyword evidence="3" id="KW-1185">Reference proteome</keyword>
<sequence length="661" mass="73385">MLAGPYPPTHASSFSFNDAMERRGRSRAVPTTTAIRKSYRHQRQLYYSHNPVSPPSPSLSPAGSPRHLTRSDDSTSPQSTTLEILTPPEFSLDYYDSPPSPPQSLEDQIHEAYALDNIHLAKILYLKLQGVQVVDDSDPRIEQVQEEDFPFGKLILDEEDERSLKECQKRETHRRRDQQRANKLIQCERAWDQSIVEYRQQCLLVQQRKRVAALVLDAADWERGHRAPEHSPRSGARSLLSHKSPYSAPLQSVPSGPYPLEYSVPTSPTSPVDIPSRSPKTSYLCRGPPISSPSHPIPFRQVSACMNGSLFSDDDAPSELGARKRQSHAHTTLLELLLQPVTWERGERSEARVRRRSSLPSFGTWSSNATLCSACSPPSGTPSTIASSHSAHQFVSIPRPTISLSKPITSAPSARARLSLCGAHSLTPIDLQECPLSFPSQPQPNAPLFVQQPKSRSRFAKRLARKITSSVSALVDVAAQFQASYLRTAGSIIQYEADSFFDETAVSSWGAKPLVGSAKAKTWLPFNPANPRANISEVTAFMEGSAWSDLKEDVYPEQEHYTLVELLSPSERFLPPPSTSEFVTPSPLRPRDASISLRCRIRPIANPVLLRLKALQNVCADQGFEWEGRAREGALGFGRDRLQGVAFEGIGRSRLSWEVSF</sequence>
<evidence type="ECO:0000313" key="3">
    <source>
        <dbReference type="Proteomes" id="UP000736335"/>
    </source>
</evidence>
<name>A0A9P6HI56_9AGAM</name>
<accession>A0A9P6HI56</accession>
<protein>
    <submittedName>
        <fullName evidence="2">Uncharacterized protein</fullName>
    </submittedName>
</protein>
<organism evidence="2 3">
    <name type="scientific">Thelephora terrestris</name>
    <dbReference type="NCBI Taxonomy" id="56493"/>
    <lineage>
        <taxon>Eukaryota</taxon>
        <taxon>Fungi</taxon>
        <taxon>Dikarya</taxon>
        <taxon>Basidiomycota</taxon>
        <taxon>Agaricomycotina</taxon>
        <taxon>Agaricomycetes</taxon>
        <taxon>Thelephorales</taxon>
        <taxon>Thelephoraceae</taxon>
        <taxon>Thelephora</taxon>
    </lineage>
</organism>
<gene>
    <name evidence="2" type="ORF">BJ322DRAFT_1019351</name>
</gene>
<dbReference type="OrthoDB" id="3270558at2759"/>
<feature type="region of interest" description="Disordered" evidence="1">
    <location>
        <begin position="1"/>
        <end position="81"/>
    </location>
</feature>
<evidence type="ECO:0000256" key="1">
    <source>
        <dbReference type="SAM" id="MobiDB-lite"/>
    </source>
</evidence>
<dbReference type="Proteomes" id="UP000736335">
    <property type="component" value="Unassembled WGS sequence"/>
</dbReference>
<comment type="caution">
    <text evidence="2">The sequence shown here is derived from an EMBL/GenBank/DDBJ whole genome shotgun (WGS) entry which is preliminary data.</text>
</comment>
<dbReference type="EMBL" id="WIUZ02000005">
    <property type="protein sequence ID" value="KAF9786740.1"/>
    <property type="molecule type" value="Genomic_DNA"/>
</dbReference>
<evidence type="ECO:0000313" key="2">
    <source>
        <dbReference type="EMBL" id="KAF9786740.1"/>
    </source>
</evidence>
<feature type="region of interest" description="Disordered" evidence="1">
    <location>
        <begin position="224"/>
        <end position="252"/>
    </location>
</feature>
<proteinExistence type="predicted"/>